<accession>A0A258D8Y1</accession>
<comment type="caution">
    <text evidence="2">The sequence shown here is derived from an EMBL/GenBank/DDBJ whole genome shotgun (WGS) entry which is preliminary data.</text>
</comment>
<dbReference type="InterPro" id="IPR008972">
    <property type="entry name" value="Cupredoxin"/>
</dbReference>
<dbReference type="EMBL" id="NCDQ01000093">
    <property type="protein sequence ID" value="OYX04187.1"/>
    <property type="molecule type" value="Genomic_DNA"/>
</dbReference>
<feature type="signal peptide" evidence="1">
    <location>
        <begin position="1"/>
        <end position="19"/>
    </location>
</feature>
<sequence>MKRFAALLIALALSGHAYAGDLTVSVRGADGKPVPDAVVMVYPNGQPTKGPIKFPWAYRVAQQNIQFSPFMLVVPVGADVQFPNLDKVRHHVYSFSPGNKFEIKLYGHEENRTAKMSTPGVVAIGCNIHDKMVSFIRVVDTAYAGKTDANGVVTVRDVPAGAVTAKVWHPYLRGMKNEKTLAITNVSAGAAREAVTVELRQPSGRH</sequence>
<keyword evidence="1" id="KW-0732">Signal</keyword>
<proteinExistence type="predicted"/>
<name>A0A258D8Y1_CAUVI</name>
<dbReference type="Gene3D" id="2.60.40.420">
    <property type="entry name" value="Cupredoxins - blue copper proteins"/>
    <property type="match status" value="1"/>
</dbReference>
<evidence type="ECO:0000256" key="1">
    <source>
        <dbReference type="SAM" id="SignalP"/>
    </source>
</evidence>
<gene>
    <name evidence="2" type="ORF">B7Z12_07460</name>
</gene>
<protein>
    <submittedName>
        <fullName evidence="2">Methylamine utilization protein</fullName>
    </submittedName>
</protein>
<feature type="chain" id="PRO_5012536525" evidence="1">
    <location>
        <begin position="20"/>
        <end position="206"/>
    </location>
</feature>
<reference evidence="2 3" key="1">
    <citation type="submission" date="2017-03" db="EMBL/GenBank/DDBJ databases">
        <title>Lifting the veil on microbial sulfur biogeochemistry in mining wastewaters.</title>
        <authorList>
            <person name="Kantor R.S."/>
            <person name="Colenbrander Nelson T."/>
            <person name="Marshall S."/>
            <person name="Bennett D."/>
            <person name="Apte S."/>
            <person name="Camacho D."/>
            <person name="Thomas B.C."/>
            <person name="Warren L.A."/>
            <person name="Banfield J.F."/>
        </authorList>
    </citation>
    <scope>NUCLEOTIDE SEQUENCE [LARGE SCALE GENOMIC DNA]</scope>
    <source>
        <strain evidence="2">32-67-7</strain>
    </source>
</reference>
<organism evidence="2 3">
    <name type="scientific">Caulobacter vibrioides</name>
    <name type="common">Caulobacter crescentus</name>
    <dbReference type="NCBI Taxonomy" id="155892"/>
    <lineage>
        <taxon>Bacteria</taxon>
        <taxon>Pseudomonadati</taxon>
        <taxon>Pseudomonadota</taxon>
        <taxon>Alphaproteobacteria</taxon>
        <taxon>Caulobacterales</taxon>
        <taxon>Caulobacteraceae</taxon>
        <taxon>Caulobacter</taxon>
    </lineage>
</organism>
<dbReference type="SUPFAM" id="SSF49503">
    <property type="entry name" value="Cupredoxins"/>
    <property type="match status" value="1"/>
</dbReference>
<dbReference type="Proteomes" id="UP000215616">
    <property type="component" value="Unassembled WGS sequence"/>
</dbReference>
<evidence type="ECO:0000313" key="3">
    <source>
        <dbReference type="Proteomes" id="UP000215616"/>
    </source>
</evidence>
<evidence type="ECO:0000313" key="2">
    <source>
        <dbReference type="EMBL" id="OYX04187.1"/>
    </source>
</evidence>
<dbReference type="AlphaFoldDB" id="A0A258D8Y1"/>